<keyword evidence="2" id="KW-1185">Reference proteome</keyword>
<dbReference type="EMBL" id="JBIRYO010000004">
    <property type="protein sequence ID" value="MFI2473448.1"/>
    <property type="molecule type" value="Genomic_DNA"/>
</dbReference>
<evidence type="ECO:0000313" key="1">
    <source>
        <dbReference type="EMBL" id="MFI2473448.1"/>
    </source>
</evidence>
<organism evidence="1 2">
    <name type="scientific">Nocardia xishanensis</name>
    <dbReference type="NCBI Taxonomy" id="238964"/>
    <lineage>
        <taxon>Bacteria</taxon>
        <taxon>Bacillati</taxon>
        <taxon>Actinomycetota</taxon>
        <taxon>Actinomycetes</taxon>
        <taxon>Mycobacteriales</taxon>
        <taxon>Nocardiaceae</taxon>
        <taxon>Nocardia</taxon>
    </lineage>
</organism>
<protein>
    <submittedName>
        <fullName evidence="1">Uncharacterized protein</fullName>
    </submittedName>
</protein>
<proteinExistence type="predicted"/>
<evidence type="ECO:0000313" key="2">
    <source>
        <dbReference type="Proteomes" id="UP001611415"/>
    </source>
</evidence>
<accession>A0ABW7WX69</accession>
<sequence length="208" mass="23357">MKVGDSIRLAIDDFGRGEIEAAMLHACNAVDGTAKKVYPTRRVGDRFTALIRDNDEIFGPMALRGVNTAETRWPVRIKSTLGRNVWPDTADLIYVQHRCAHGHGDELPGDIALWADHIGIASQLHVEQGKVRLPWNTIFALIAVAVVEPVNIDQRVADGQYLDWGDPKIHFEINDWWGRKDDFRAKLATQPGPLVTMNWAKWTANPPF</sequence>
<dbReference type="RefSeq" id="WP_397092055.1">
    <property type="nucleotide sequence ID" value="NZ_JBIRYO010000004.1"/>
</dbReference>
<gene>
    <name evidence="1" type="ORF">ACH49W_08725</name>
</gene>
<dbReference type="Proteomes" id="UP001611415">
    <property type="component" value="Unassembled WGS sequence"/>
</dbReference>
<reference evidence="1 2" key="1">
    <citation type="submission" date="2024-10" db="EMBL/GenBank/DDBJ databases">
        <title>The Natural Products Discovery Center: Release of the First 8490 Sequenced Strains for Exploring Actinobacteria Biosynthetic Diversity.</title>
        <authorList>
            <person name="Kalkreuter E."/>
            <person name="Kautsar S.A."/>
            <person name="Yang D."/>
            <person name="Bader C.D."/>
            <person name="Teijaro C.N."/>
            <person name="Fluegel L."/>
            <person name="Davis C.M."/>
            <person name="Simpson J.R."/>
            <person name="Lauterbach L."/>
            <person name="Steele A.D."/>
            <person name="Gui C."/>
            <person name="Meng S."/>
            <person name="Li G."/>
            <person name="Viehrig K."/>
            <person name="Ye F."/>
            <person name="Su P."/>
            <person name="Kiefer A.F."/>
            <person name="Nichols A."/>
            <person name="Cepeda A.J."/>
            <person name="Yan W."/>
            <person name="Fan B."/>
            <person name="Jiang Y."/>
            <person name="Adhikari A."/>
            <person name="Zheng C.-J."/>
            <person name="Schuster L."/>
            <person name="Cowan T.M."/>
            <person name="Smanski M.J."/>
            <person name="Chevrette M.G."/>
            <person name="De Carvalho L.P.S."/>
            <person name="Shen B."/>
        </authorList>
    </citation>
    <scope>NUCLEOTIDE SEQUENCE [LARGE SCALE GENOMIC DNA]</scope>
    <source>
        <strain evidence="1 2">NPDC019275</strain>
    </source>
</reference>
<name>A0ABW7WX69_9NOCA</name>
<comment type="caution">
    <text evidence="1">The sequence shown here is derived from an EMBL/GenBank/DDBJ whole genome shotgun (WGS) entry which is preliminary data.</text>
</comment>